<dbReference type="PANTHER" id="PTHR21506">
    <property type="entry name" value="COMPONENT OF OLIGOMERIC GOLGI COMPLEX 6"/>
    <property type="match status" value="1"/>
</dbReference>
<keyword evidence="2" id="KW-0812">Transmembrane</keyword>
<dbReference type="InterPro" id="IPR010490">
    <property type="entry name" value="COG6"/>
</dbReference>
<dbReference type="STRING" id="542762.A0A4S4DSN1"/>
<keyword evidence="5" id="KW-1185">Reference proteome</keyword>
<evidence type="ECO:0000313" key="5">
    <source>
        <dbReference type="Proteomes" id="UP000306102"/>
    </source>
</evidence>
<reference evidence="4 5" key="1">
    <citation type="journal article" date="2018" name="Proc. Natl. Acad. Sci. U.S.A.">
        <title>Draft genome sequence of Camellia sinensis var. sinensis provides insights into the evolution of the tea genome and tea quality.</title>
        <authorList>
            <person name="Wei C."/>
            <person name="Yang H."/>
            <person name="Wang S."/>
            <person name="Zhao J."/>
            <person name="Liu C."/>
            <person name="Gao L."/>
            <person name="Xia E."/>
            <person name="Lu Y."/>
            <person name="Tai Y."/>
            <person name="She G."/>
            <person name="Sun J."/>
            <person name="Cao H."/>
            <person name="Tong W."/>
            <person name="Gao Q."/>
            <person name="Li Y."/>
            <person name="Deng W."/>
            <person name="Jiang X."/>
            <person name="Wang W."/>
            <person name="Chen Q."/>
            <person name="Zhang S."/>
            <person name="Li H."/>
            <person name="Wu J."/>
            <person name="Wang P."/>
            <person name="Li P."/>
            <person name="Shi C."/>
            <person name="Zheng F."/>
            <person name="Jian J."/>
            <person name="Huang B."/>
            <person name="Shan D."/>
            <person name="Shi M."/>
            <person name="Fang C."/>
            <person name="Yue Y."/>
            <person name="Li F."/>
            <person name="Li D."/>
            <person name="Wei S."/>
            <person name="Han B."/>
            <person name="Jiang C."/>
            <person name="Yin Y."/>
            <person name="Xia T."/>
            <person name="Zhang Z."/>
            <person name="Bennetzen J.L."/>
            <person name="Zhao S."/>
            <person name="Wan X."/>
        </authorList>
    </citation>
    <scope>NUCLEOTIDE SEQUENCE [LARGE SCALE GENOMIC DNA]</scope>
    <source>
        <strain evidence="5">cv. Shuchazao</strain>
        <tissue evidence="4">Leaf</tissue>
    </source>
</reference>
<dbReference type="GO" id="GO:0017119">
    <property type="term" value="C:Golgi transport complex"/>
    <property type="evidence" value="ECO:0007669"/>
    <property type="project" value="InterPro"/>
</dbReference>
<keyword evidence="2" id="KW-1133">Transmembrane helix</keyword>
<feature type="transmembrane region" description="Helical" evidence="2">
    <location>
        <begin position="51"/>
        <end position="71"/>
    </location>
</feature>
<feature type="domain" description="Conserved Oligomeric Golgi complex subunit 6 C-terminal" evidence="3">
    <location>
        <begin position="68"/>
        <end position="284"/>
    </location>
</feature>
<evidence type="ECO:0000259" key="3">
    <source>
        <dbReference type="Pfam" id="PF20653"/>
    </source>
</evidence>
<dbReference type="GO" id="GO:0006891">
    <property type="term" value="P:intra-Golgi vesicle-mediated transport"/>
    <property type="evidence" value="ECO:0007669"/>
    <property type="project" value="InterPro"/>
</dbReference>
<name>A0A4S4DSN1_CAMSN</name>
<keyword evidence="2" id="KW-0472">Membrane</keyword>
<dbReference type="Pfam" id="PF20653">
    <property type="entry name" value="COG6_C"/>
    <property type="match status" value="1"/>
</dbReference>
<dbReference type="PANTHER" id="PTHR21506:SF0">
    <property type="entry name" value="CONSERVED OLIGOMERIC GOLGI COMPLEX SUBUNIT 6"/>
    <property type="match status" value="1"/>
</dbReference>
<evidence type="ECO:0000256" key="1">
    <source>
        <dbReference type="SAM" id="MobiDB-lite"/>
    </source>
</evidence>
<sequence length="327" mass="36222">MLLFGATVLTGIVLIEGMIPYVSESFAKIIFLSNSLTFMMVDVWSKQNPFIHMSFWGLFTFTAAYLPWALASERELVLALLDPDAMVDSGPAARRFSSKGLESDIGKNETDLTFVLDRIFEGVYRPFKVRIEQVLQSQPSIIISYKLSNTLEFYSYTISDLLGREIALCNTLWALKDASQKTFFDILKTRGEKLLRYPPVAAVDLSPPPAVREGVSVLLEIIEMHDGMMVPASGKKFDFDPVISALLDPIIQICEQAAEAHKSKGAIPSFRRNRTTSDPSQLSKSSVDAILANSNTLATSQGPMTKHVAAMLTREKEVKSLTGMIIL</sequence>
<comment type="caution">
    <text evidence="4">The sequence shown here is derived from an EMBL/GenBank/DDBJ whole genome shotgun (WGS) entry which is preliminary data.</text>
</comment>
<dbReference type="SMART" id="SM01087">
    <property type="entry name" value="COG6"/>
    <property type="match status" value="1"/>
</dbReference>
<feature type="region of interest" description="Disordered" evidence="1">
    <location>
        <begin position="264"/>
        <end position="284"/>
    </location>
</feature>
<proteinExistence type="predicted"/>
<dbReference type="Proteomes" id="UP000306102">
    <property type="component" value="Unassembled WGS sequence"/>
</dbReference>
<evidence type="ECO:0000256" key="2">
    <source>
        <dbReference type="SAM" id="Phobius"/>
    </source>
</evidence>
<protein>
    <recommendedName>
        <fullName evidence="3">Conserved Oligomeric Golgi complex subunit 6 C-terminal domain-containing protein</fullName>
    </recommendedName>
</protein>
<dbReference type="InterPro" id="IPR048369">
    <property type="entry name" value="COG6_C"/>
</dbReference>
<dbReference type="AlphaFoldDB" id="A0A4S4DSN1"/>
<dbReference type="EMBL" id="SDRB02010584">
    <property type="protein sequence ID" value="THG05675.1"/>
    <property type="molecule type" value="Genomic_DNA"/>
</dbReference>
<gene>
    <name evidence="4" type="ORF">TEA_013325</name>
</gene>
<organism evidence="4 5">
    <name type="scientific">Camellia sinensis var. sinensis</name>
    <name type="common">China tea</name>
    <dbReference type="NCBI Taxonomy" id="542762"/>
    <lineage>
        <taxon>Eukaryota</taxon>
        <taxon>Viridiplantae</taxon>
        <taxon>Streptophyta</taxon>
        <taxon>Embryophyta</taxon>
        <taxon>Tracheophyta</taxon>
        <taxon>Spermatophyta</taxon>
        <taxon>Magnoliopsida</taxon>
        <taxon>eudicotyledons</taxon>
        <taxon>Gunneridae</taxon>
        <taxon>Pentapetalae</taxon>
        <taxon>asterids</taxon>
        <taxon>Ericales</taxon>
        <taxon>Theaceae</taxon>
        <taxon>Camellia</taxon>
    </lineage>
</organism>
<dbReference type="GO" id="GO:0005789">
    <property type="term" value="C:endoplasmic reticulum membrane"/>
    <property type="evidence" value="ECO:0007669"/>
    <property type="project" value="UniProtKB-SubCell"/>
</dbReference>
<evidence type="ECO:0000313" key="4">
    <source>
        <dbReference type="EMBL" id="THG05675.1"/>
    </source>
</evidence>
<accession>A0A4S4DSN1</accession>